<feature type="transmembrane region" description="Helical" evidence="14">
    <location>
        <begin position="333"/>
        <end position="355"/>
    </location>
</feature>
<gene>
    <name evidence="15" type="ORF">C6570_04365</name>
</gene>
<evidence type="ECO:0000256" key="1">
    <source>
        <dbReference type="ARBA" id="ARBA00004429"/>
    </source>
</evidence>
<dbReference type="InterPro" id="IPR003445">
    <property type="entry name" value="Cat_transpt"/>
</dbReference>
<keyword evidence="8 12" id="KW-0630">Potassium</keyword>
<keyword evidence="5 12" id="KW-0997">Cell inner membrane</keyword>
<feature type="binding site" evidence="13">
    <location>
        <position position="319"/>
    </location>
    <ligand>
        <name>K(+)</name>
        <dbReference type="ChEBI" id="CHEBI:29103"/>
    </ligand>
</feature>
<evidence type="ECO:0000256" key="13">
    <source>
        <dbReference type="PIRSR" id="PIRSR006247-1"/>
    </source>
</evidence>
<feature type="transmembrane region" description="Helical" evidence="14">
    <location>
        <begin position="134"/>
        <end position="162"/>
    </location>
</feature>
<evidence type="ECO:0000256" key="12">
    <source>
        <dbReference type="PIRNR" id="PIRNR006247"/>
    </source>
</evidence>
<proteinExistence type="inferred from homology"/>
<evidence type="ECO:0000256" key="14">
    <source>
        <dbReference type="SAM" id="Phobius"/>
    </source>
</evidence>
<organism evidence="15 16">
    <name type="scientific">Ottowia oryzae</name>
    <dbReference type="NCBI Taxonomy" id="2109914"/>
    <lineage>
        <taxon>Bacteria</taxon>
        <taxon>Pseudomonadati</taxon>
        <taxon>Pseudomonadota</taxon>
        <taxon>Betaproteobacteria</taxon>
        <taxon>Burkholderiales</taxon>
        <taxon>Comamonadaceae</taxon>
        <taxon>Ottowia</taxon>
    </lineage>
</organism>
<keyword evidence="4 12" id="KW-1003">Cell membrane</keyword>
<dbReference type="Pfam" id="PF02386">
    <property type="entry name" value="TrkH"/>
    <property type="match status" value="1"/>
</dbReference>
<evidence type="ECO:0000256" key="9">
    <source>
        <dbReference type="ARBA" id="ARBA00022989"/>
    </source>
</evidence>
<feature type="binding site" evidence="13">
    <location>
        <position position="221"/>
    </location>
    <ligand>
        <name>K(+)</name>
        <dbReference type="ChEBI" id="CHEBI:29103"/>
    </ligand>
</feature>
<sequence length="486" mass="53540">MKRFAATFLVLSWVIMGFSFAFLVPMAWDWLGEGGQNTRVWSWCFLFTLLSGTWLWLRTRHTSRELSVRDGFLLVTLVWVVLPFYAALPLLFVVHGISFTDAYFEAMSGLTATGATTLAGLDLLAPSVNIWRCFLQLIGGLGIMLLAVAVLPLLGLGGTQLYKAEMPGPMKEQRLTPRVAETARGLWGVYFVLSLACFLAYRWFGMSWPDAFMHMCTTVGLGGLSSHDQSFGYWNSPALEWTAVLFMTLAGVSFARYFLMWRLHSLQPLTRDAEVRAYAWVLVLSTVVITAMLLVNGVYPDFATALRQAAFQVVSVATTTGYATTDYLLWPTFVPVLLLFLGCFVSCAGSTGGGIKMVRMLVLVKLAQRELVRILHPRVVRPVTLGRVTVPPDVIWAVMAFMLIYGGVMVGLTMAMLATGLDVVTSFTAVVGSLNNIGPGMGKVGPSGNFGGLTNVQIWVCTLAMLLGRLELLSVLVLFTPQFWRR</sequence>
<keyword evidence="16" id="KW-1185">Reference proteome</keyword>
<keyword evidence="3 12" id="KW-0813">Transport</keyword>
<evidence type="ECO:0000313" key="16">
    <source>
        <dbReference type="Proteomes" id="UP000239709"/>
    </source>
</evidence>
<comment type="similarity">
    <text evidence="2 12">Belongs to the TrkH potassium transport family.</text>
</comment>
<dbReference type="Proteomes" id="UP000239709">
    <property type="component" value="Chromosome"/>
</dbReference>
<keyword evidence="11 12" id="KW-0472">Membrane</keyword>
<feature type="transmembrane region" description="Helical" evidence="14">
    <location>
        <begin position="279"/>
        <end position="299"/>
    </location>
</feature>
<name>A0A2S0MCL5_9BURK</name>
<dbReference type="PIRSF" id="PIRSF006247">
    <property type="entry name" value="TrkH"/>
    <property type="match status" value="1"/>
</dbReference>
<dbReference type="GO" id="GO:0015379">
    <property type="term" value="F:potassium:chloride symporter activity"/>
    <property type="evidence" value="ECO:0007669"/>
    <property type="project" value="InterPro"/>
</dbReference>
<feature type="binding site" evidence="13">
    <location>
        <position position="113"/>
    </location>
    <ligand>
        <name>K(+)</name>
        <dbReference type="ChEBI" id="CHEBI:29103"/>
    </ligand>
</feature>
<feature type="binding site" evidence="13">
    <location>
        <position position="320"/>
    </location>
    <ligand>
        <name>K(+)</name>
        <dbReference type="ChEBI" id="CHEBI:29103"/>
    </ligand>
</feature>
<accession>A0A2S0MCL5</accession>
<keyword evidence="13" id="KW-0479">Metal-binding</keyword>
<keyword evidence="9 14" id="KW-1133">Transmembrane helix</keyword>
<dbReference type="OrthoDB" id="9810952at2"/>
<dbReference type="EMBL" id="CP027666">
    <property type="protein sequence ID" value="AVO33570.1"/>
    <property type="molecule type" value="Genomic_DNA"/>
</dbReference>
<protein>
    <recommendedName>
        <fullName evidence="12">Trk system potassium uptake protein</fullName>
    </recommendedName>
</protein>
<feature type="transmembrane region" description="Helical" evidence="14">
    <location>
        <begin position="241"/>
        <end position="259"/>
    </location>
</feature>
<keyword evidence="6 12" id="KW-0633">Potassium transport</keyword>
<evidence type="ECO:0000256" key="3">
    <source>
        <dbReference type="ARBA" id="ARBA00022448"/>
    </source>
</evidence>
<feature type="transmembrane region" description="Helical" evidence="14">
    <location>
        <begin position="394"/>
        <end position="418"/>
    </location>
</feature>
<dbReference type="KEGG" id="otk:C6570_04365"/>
<feature type="binding site" evidence="13">
    <location>
        <position position="222"/>
    </location>
    <ligand>
        <name>K(+)</name>
        <dbReference type="ChEBI" id="CHEBI:29103"/>
    </ligand>
</feature>
<dbReference type="RefSeq" id="WP_106702133.1">
    <property type="nucleotide sequence ID" value="NZ_CP027666.1"/>
</dbReference>
<comment type="subcellular location">
    <subcellularLocation>
        <location evidence="1 12">Cell inner membrane</location>
        <topology evidence="1 12">Multi-pass membrane protein</topology>
    </subcellularLocation>
</comment>
<evidence type="ECO:0000256" key="4">
    <source>
        <dbReference type="ARBA" id="ARBA00022475"/>
    </source>
</evidence>
<comment type="function">
    <text evidence="12">Low-affinity potassium transport system. Interacts with Trk system potassium uptake protein TrkA.</text>
</comment>
<dbReference type="GO" id="GO:0046872">
    <property type="term" value="F:metal ion binding"/>
    <property type="evidence" value="ECO:0007669"/>
    <property type="project" value="UniProtKB-KW"/>
</dbReference>
<dbReference type="PANTHER" id="PTHR32024:SF2">
    <property type="entry name" value="TRK SYSTEM POTASSIUM UPTAKE PROTEIN TRKG-RELATED"/>
    <property type="match status" value="1"/>
</dbReference>
<evidence type="ECO:0000256" key="11">
    <source>
        <dbReference type="ARBA" id="ARBA00023136"/>
    </source>
</evidence>
<evidence type="ECO:0000313" key="15">
    <source>
        <dbReference type="EMBL" id="AVO33570.1"/>
    </source>
</evidence>
<keyword evidence="7 14" id="KW-0812">Transmembrane</keyword>
<feature type="transmembrane region" description="Helical" evidence="14">
    <location>
        <begin position="71"/>
        <end position="97"/>
    </location>
</feature>
<keyword evidence="10 12" id="KW-0406">Ion transport</keyword>
<feature type="transmembrane region" description="Helical" evidence="14">
    <location>
        <begin position="456"/>
        <end position="479"/>
    </location>
</feature>
<evidence type="ECO:0000256" key="5">
    <source>
        <dbReference type="ARBA" id="ARBA00022519"/>
    </source>
</evidence>
<evidence type="ECO:0000256" key="6">
    <source>
        <dbReference type="ARBA" id="ARBA00022538"/>
    </source>
</evidence>
<evidence type="ECO:0000256" key="2">
    <source>
        <dbReference type="ARBA" id="ARBA00009137"/>
    </source>
</evidence>
<feature type="transmembrane region" description="Helical" evidence="14">
    <location>
        <begin position="7"/>
        <end position="28"/>
    </location>
</feature>
<dbReference type="InterPro" id="IPR004772">
    <property type="entry name" value="TrkH"/>
</dbReference>
<feature type="transmembrane region" description="Helical" evidence="14">
    <location>
        <begin position="183"/>
        <end position="204"/>
    </location>
</feature>
<dbReference type="PANTHER" id="PTHR32024">
    <property type="entry name" value="TRK SYSTEM POTASSIUM UPTAKE PROTEIN TRKG-RELATED"/>
    <property type="match status" value="1"/>
</dbReference>
<evidence type="ECO:0000256" key="7">
    <source>
        <dbReference type="ARBA" id="ARBA00022692"/>
    </source>
</evidence>
<reference evidence="15 16" key="1">
    <citation type="submission" date="2018-03" db="EMBL/GenBank/DDBJ databases">
        <title>Genome sequencing of Ottowia sp.</title>
        <authorList>
            <person name="Kim S.-J."/>
            <person name="Heo J."/>
            <person name="Kwon S.-W."/>
        </authorList>
    </citation>
    <scope>NUCLEOTIDE SEQUENCE [LARGE SCALE GENOMIC DNA]</scope>
    <source>
        <strain evidence="15 16">KADR8-3</strain>
    </source>
</reference>
<evidence type="ECO:0000256" key="10">
    <source>
        <dbReference type="ARBA" id="ARBA00023065"/>
    </source>
</evidence>
<feature type="binding site" evidence="13">
    <location>
        <position position="436"/>
    </location>
    <ligand>
        <name>K(+)</name>
        <dbReference type="ChEBI" id="CHEBI:29103"/>
    </ligand>
</feature>
<dbReference type="AlphaFoldDB" id="A0A2S0MCL5"/>
<feature type="transmembrane region" description="Helical" evidence="14">
    <location>
        <begin position="40"/>
        <end position="59"/>
    </location>
</feature>
<dbReference type="GO" id="GO:0005886">
    <property type="term" value="C:plasma membrane"/>
    <property type="evidence" value="ECO:0007669"/>
    <property type="project" value="UniProtKB-SubCell"/>
</dbReference>
<evidence type="ECO:0000256" key="8">
    <source>
        <dbReference type="ARBA" id="ARBA00022958"/>
    </source>
</evidence>